<keyword evidence="3" id="KW-0732">Signal</keyword>
<reference evidence="8 9" key="1">
    <citation type="submission" date="2018-08" db="EMBL/GenBank/DDBJ databases">
        <title>Fibrisoma montanum sp. nov., isolated from Danxia mountain soil.</title>
        <authorList>
            <person name="Huang Y."/>
        </authorList>
    </citation>
    <scope>NUCLEOTIDE SEQUENCE [LARGE SCALE GENOMIC DNA]</scope>
    <source>
        <strain evidence="8 9">HYT19</strain>
    </source>
</reference>
<keyword evidence="9" id="KW-1185">Reference proteome</keyword>
<evidence type="ECO:0000259" key="6">
    <source>
        <dbReference type="Pfam" id="PF07980"/>
    </source>
</evidence>
<dbReference type="SUPFAM" id="SSF48452">
    <property type="entry name" value="TPR-like"/>
    <property type="match status" value="1"/>
</dbReference>
<dbReference type="InterPro" id="IPR011990">
    <property type="entry name" value="TPR-like_helical_dom_sf"/>
</dbReference>
<dbReference type="PROSITE" id="PS51257">
    <property type="entry name" value="PROKAR_LIPOPROTEIN"/>
    <property type="match status" value="1"/>
</dbReference>
<comment type="similarity">
    <text evidence="2">Belongs to the SusD family.</text>
</comment>
<sequence>MKTNSLTRYITLIAFVLTMASCNKEFLDRLPLDTLVDATYYKNADQVLMGTAPLYNIVWFDYNDKASFALGDARGGTLFSGSSWTSHVRFNTSASEPEVALTWQSFYNIVGQCNTIIRNINTYADAGVPDNIKRHGIAEARFMRGLAYAYLVRNYGAVPIITDNTKLLTDTTQARNTVESVWEFVIRDLRYAAQNLPATPVQKGRLTKWSAEGMLAKMFLTRAGLGKTEGNRSQSDLDSARYYAGDVIKNSGASLMPNYEDLFMTRNNNNPESLFALQWVWNGPQWGTQNTMQSYLAFNSSITGFSDGWGIDHGATADILKAYEPADSIRRKATFMFPGDHYKYIHQLVPDPANPGKQLTQELVVPLTNTNRANVKKYVVGLPMDNDGKVSFMHTEINSYMLRLAEVYLIYAEAIMGNAASTSDAEALRYFNAVRTRARLAPKTSITFDDIFKEKRIECAMEGVQWYEFVRLYYFNPTKAKDMLSKMDKANYTVTPIANSRTRQWNITYAATPTNYPVTDASFFVPYPDIELTKAPNLRKPPVPFDFSKM</sequence>
<comment type="subcellular location">
    <subcellularLocation>
        <location evidence="1">Cell outer membrane</location>
    </subcellularLocation>
</comment>
<evidence type="ECO:0000256" key="2">
    <source>
        <dbReference type="ARBA" id="ARBA00006275"/>
    </source>
</evidence>
<organism evidence="8 9">
    <name type="scientific">Fibrisoma montanum</name>
    <dbReference type="NCBI Taxonomy" id="2305895"/>
    <lineage>
        <taxon>Bacteria</taxon>
        <taxon>Pseudomonadati</taxon>
        <taxon>Bacteroidota</taxon>
        <taxon>Cytophagia</taxon>
        <taxon>Cytophagales</taxon>
        <taxon>Spirosomataceae</taxon>
        <taxon>Fibrisoma</taxon>
    </lineage>
</organism>
<evidence type="ECO:0000313" key="9">
    <source>
        <dbReference type="Proteomes" id="UP000283523"/>
    </source>
</evidence>
<dbReference type="AlphaFoldDB" id="A0A418M089"/>
<dbReference type="Pfam" id="PF14322">
    <property type="entry name" value="SusD-like_3"/>
    <property type="match status" value="1"/>
</dbReference>
<dbReference type="InterPro" id="IPR012944">
    <property type="entry name" value="SusD_RagB_dom"/>
</dbReference>
<dbReference type="Pfam" id="PF07980">
    <property type="entry name" value="SusD_RagB"/>
    <property type="match status" value="1"/>
</dbReference>
<name>A0A418M089_9BACT</name>
<proteinExistence type="inferred from homology"/>
<evidence type="ECO:0000256" key="1">
    <source>
        <dbReference type="ARBA" id="ARBA00004442"/>
    </source>
</evidence>
<evidence type="ECO:0000259" key="7">
    <source>
        <dbReference type="Pfam" id="PF14322"/>
    </source>
</evidence>
<accession>A0A418M089</accession>
<dbReference type="InterPro" id="IPR033985">
    <property type="entry name" value="SusD-like_N"/>
</dbReference>
<evidence type="ECO:0000256" key="3">
    <source>
        <dbReference type="ARBA" id="ARBA00022729"/>
    </source>
</evidence>
<evidence type="ECO:0000313" key="8">
    <source>
        <dbReference type="EMBL" id="RIV19050.1"/>
    </source>
</evidence>
<evidence type="ECO:0000256" key="5">
    <source>
        <dbReference type="ARBA" id="ARBA00023237"/>
    </source>
</evidence>
<protein>
    <submittedName>
        <fullName evidence="8">RagB/SusD family nutrient uptake outer membrane protein</fullName>
    </submittedName>
</protein>
<dbReference type="Gene3D" id="1.25.40.390">
    <property type="match status" value="1"/>
</dbReference>
<feature type="domain" description="RagB/SusD" evidence="6">
    <location>
        <begin position="317"/>
        <end position="540"/>
    </location>
</feature>
<feature type="domain" description="SusD-like N-terminal" evidence="7">
    <location>
        <begin position="85"/>
        <end position="220"/>
    </location>
</feature>
<comment type="caution">
    <text evidence="8">The sequence shown here is derived from an EMBL/GenBank/DDBJ whole genome shotgun (WGS) entry which is preliminary data.</text>
</comment>
<gene>
    <name evidence="8" type="ORF">DYU11_26500</name>
</gene>
<keyword evidence="5" id="KW-0998">Cell outer membrane</keyword>
<dbReference type="RefSeq" id="WP_119670761.1">
    <property type="nucleotide sequence ID" value="NZ_QXED01000009.1"/>
</dbReference>
<keyword evidence="4" id="KW-0472">Membrane</keyword>
<evidence type="ECO:0000256" key="4">
    <source>
        <dbReference type="ARBA" id="ARBA00023136"/>
    </source>
</evidence>
<dbReference type="EMBL" id="QXED01000009">
    <property type="protein sequence ID" value="RIV19050.1"/>
    <property type="molecule type" value="Genomic_DNA"/>
</dbReference>
<dbReference type="OrthoDB" id="5694214at2"/>
<dbReference type="GO" id="GO:0009279">
    <property type="term" value="C:cell outer membrane"/>
    <property type="evidence" value="ECO:0007669"/>
    <property type="project" value="UniProtKB-SubCell"/>
</dbReference>
<dbReference type="Proteomes" id="UP000283523">
    <property type="component" value="Unassembled WGS sequence"/>
</dbReference>